<dbReference type="InterPro" id="IPR000073">
    <property type="entry name" value="AB_hydrolase_1"/>
</dbReference>
<dbReference type="InterPro" id="IPR029058">
    <property type="entry name" value="AB_hydrolase_fold"/>
</dbReference>
<dbReference type="InterPro" id="IPR052897">
    <property type="entry name" value="Sec-Metab_Biosynth_Hydrolase"/>
</dbReference>
<comment type="caution">
    <text evidence="2">The sequence shown here is derived from an EMBL/GenBank/DDBJ whole genome shotgun (WGS) entry which is preliminary data.</text>
</comment>
<dbReference type="Gene3D" id="3.40.50.1820">
    <property type="entry name" value="alpha/beta hydrolase"/>
    <property type="match status" value="1"/>
</dbReference>
<evidence type="ECO:0000313" key="2">
    <source>
        <dbReference type="EMBL" id="KAK4498643.1"/>
    </source>
</evidence>
<accession>A0ABR0EBX9</accession>
<sequence length="201" mass="21604">MEEDTAFFNGVLTAMCSTGKDVVVLAHSYGGCPASDAIYGLTEKAAGRGRVRGFIAMTAALPKVGESMGGLLADLDFDLFRPEGDFVAHKDFSLSARILYNDLPPEEGVKLAETLRAQSAICYSGKVQHAAYRYVEKLYYLRCPADQCLPPSFQDEIITNGKAAGKHVAVHELEGSGHCPNASMPDKVAQIVAGIVKNDFK</sequence>
<evidence type="ECO:0000313" key="3">
    <source>
        <dbReference type="Proteomes" id="UP001305779"/>
    </source>
</evidence>
<feature type="domain" description="AB hydrolase-1" evidence="1">
    <location>
        <begin position="15"/>
        <end position="190"/>
    </location>
</feature>
<name>A0ABR0EBX9_ZASCE</name>
<proteinExistence type="predicted"/>
<gene>
    <name evidence="2" type="ORF">PRZ48_009153</name>
</gene>
<dbReference type="SUPFAM" id="SSF53474">
    <property type="entry name" value="alpha/beta-Hydrolases"/>
    <property type="match status" value="1"/>
</dbReference>
<dbReference type="Proteomes" id="UP001305779">
    <property type="component" value="Unassembled WGS sequence"/>
</dbReference>
<reference evidence="2 3" key="1">
    <citation type="journal article" date="2023" name="G3 (Bethesda)">
        <title>A chromosome-level genome assembly of Zasmidium syzygii isolated from banana leaves.</title>
        <authorList>
            <person name="van Westerhoven A.C."/>
            <person name="Mehrabi R."/>
            <person name="Talebi R."/>
            <person name="Steentjes M.B.F."/>
            <person name="Corcolon B."/>
            <person name="Chong P.A."/>
            <person name="Kema G.H.J."/>
            <person name="Seidl M.F."/>
        </authorList>
    </citation>
    <scope>NUCLEOTIDE SEQUENCE [LARGE SCALE GENOMIC DNA]</scope>
    <source>
        <strain evidence="2 3">P124</strain>
    </source>
</reference>
<dbReference type="PANTHER" id="PTHR37017">
    <property type="entry name" value="AB HYDROLASE-1 DOMAIN-CONTAINING PROTEIN-RELATED"/>
    <property type="match status" value="1"/>
</dbReference>
<evidence type="ECO:0000259" key="1">
    <source>
        <dbReference type="Pfam" id="PF12697"/>
    </source>
</evidence>
<dbReference type="PANTHER" id="PTHR37017:SF11">
    <property type="entry name" value="ESTERASE_LIPASE_THIOESTERASE DOMAIN-CONTAINING PROTEIN"/>
    <property type="match status" value="1"/>
</dbReference>
<organism evidence="2 3">
    <name type="scientific">Zasmidium cellare</name>
    <name type="common">Wine cellar mold</name>
    <name type="synonym">Racodium cellare</name>
    <dbReference type="NCBI Taxonomy" id="395010"/>
    <lineage>
        <taxon>Eukaryota</taxon>
        <taxon>Fungi</taxon>
        <taxon>Dikarya</taxon>
        <taxon>Ascomycota</taxon>
        <taxon>Pezizomycotina</taxon>
        <taxon>Dothideomycetes</taxon>
        <taxon>Dothideomycetidae</taxon>
        <taxon>Mycosphaerellales</taxon>
        <taxon>Mycosphaerellaceae</taxon>
        <taxon>Zasmidium</taxon>
    </lineage>
</organism>
<keyword evidence="3" id="KW-1185">Reference proteome</keyword>
<protein>
    <recommendedName>
        <fullName evidence="1">AB hydrolase-1 domain-containing protein</fullName>
    </recommendedName>
</protein>
<dbReference type="Pfam" id="PF12697">
    <property type="entry name" value="Abhydrolase_6"/>
    <property type="match status" value="1"/>
</dbReference>
<dbReference type="EMBL" id="JAXOVC010000007">
    <property type="protein sequence ID" value="KAK4498643.1"/>
    <property type="molecule type" value="Genomic_DNA"/>
</dbReference>